<dbReference type="SMART" id="SM00530">
    <property type="entry name" value="HTH_XRE"/>
    <property type="match status" value="1"/>
</dbReference>
<comment type="caution">
    <text evidence="2">The sequence shown here is derived from an EMBL/GenBank/DDBJ whole genome shotgun (WGS) entry which is preliminary data.</text>
</comment>
<feature type="domain" description="HTH cro/C1-type" evidence="1">
    <location>
        <begin position="89"/>
        <end position="141"/>
    </location>
</feature>
<dbReference type="PROSITE" id="PS50943">
    <property type="entry name" value="HTH_CROC1"/>
    <property type="match status" value="1"/>
</dbReference>
<evidence type="ECO:0000259" key="1">
    <source>
        <dbReference type="PROSITE" id="PS50943"/>
    </source>
</evidence>
<name>A0A7W5ZYH6_9SPHN</name>
<protein>
    <submittedName>
        <fullName evidence="2">Y4mF family transcriptional regulator</fullName>
    </submittedName>
</protein>
<organism evidence="2 3">
    <name type="scientific">Novosphingobium hassiacum</name>
    <dbReference type="NCBI Taxonomy" id="173676"/>
    <lineage>
        <taxon>Bacteria</taxon>
        <taxon>Pseudomonadati</taxon>
        <taxon>Pseudomonadota</taxon>
        <taxon>Alphaproteobacteria</taxon>
        <taxon>Sphingomonadales</taxon>
        <taxon>Sphingomonadaceae</taxon>
        <taxon>Novosphingobium</taxon>
    </lineage>
</organism>
<dbReference type="AlphaFoldDB" id="A0A7W5ZYH6"/>
<dbReference type="Proteomes" id="UP000562395">
    <property type="component" value="Unassembled WGS sequence"/>
</dbReference>
<dbReference type="GO" id="GO:0003677">
    <property type="term" value="F:DNA binding"/>
    <property type="evidence" value="ECO:0007669"/>
    <property type="project" value="InterPro"/>
</dbReference>
<dbReference type="InterPro" id="IPR010982">
    <property type="entry name" value="Lambda_DNA-bd_dom_sf"/>
</dbReference>
<accession>A0A7W5ZYH6</accession>
<keyword evidence="3" id="KW-1185">Reference proteome</keyword>
<gene>
    <name evidence="2" type="ORF">GGQ88_003660</name>
</gene>
<reference evidence="2 3" key="1">
    <citation type="submission" date="2020-08" db="EMBL/GenBank/DDBJ databases">
        <title>Genomic Encyclopedia of Type Strains, Phase IV (KMG-IV): sequencing the most valuable type-strain genomes for metagenomic binning, comparative biology and taxonomic classification.</title>
        <authorList>
            <person name="Goeker M."/>
        </authorList>
    </citation>
    <scope>NUCLEOTIDE SEQUENCE [LARGE SCALE GENOMIC DNA]</scope>
    <source>
        <strain evidence="2 3">DSM 14552</strain>
    </source>
</reference>
<dbReference type="Pfam" id="PF01381">
    <property type="entry name" value="HTH_3"/>
    <property type="match status" value="1"/>
</dbReference>
<dbReference type="RefSeq" id="WP_246386298.1">
    <property type="nucleotide sequence ID" value="NZ_JACICY010000013.1"/>
</dbReference>
<dbReference type="Gene3D" id="1.10.260.40">
    <property type="entry name" value="lambda repressor-like DNA-binding domains"/>
    <property type="match status" value="1"/>
</dbReference>
<proteinExistence type="predicted"/>
<dbReference type="InterPro" id="IPR001387">
    <property type="entry name" value="Cro/C1-type_HTH"/>
</dbReference>
<sequence length="147" mass="15600">MSKESKLPAAANLLLASRMKPGSSGAALITALGKHPLVVQGEMLKARHPNLSMPSQLLMSDGKPERVIAEAVGQTRNPLKSIAELGLMVRDARKAMKMNQAEFAAHAGVGRRFVSELEGGKPSLEFDKVLACAGAVGVDLFAKKRRA</sequence>
<evidence type="ECO:0000313" key="3">
    <source>
        <dbReference type="Proteomes" id="UP000562395"/>
    </source>
</evidence>
<evidence type="ECO:0000313" key="2">
    <source>
        <dbReference type="EMBL" id="MBB3862360.1"/>
    </source>
</evidence>
<dbReference type="EMBL" id="JACICY010000013">
    <property type="protein sequence ID" value="MBB3862360.1"/>
    <property type="molecule type" value="Genomic_DNA"/>
</dbReference>
<dbReference type="SUPFAM" id="SSF47413">
    <property type="entry name" value="lambda repressor-like DNA-binding domains"/>
    <property type="match status" value="1"/>
</dbReference>
<dbReference type="CDD" id="cd00093">
    <property type="entry name" value="HTH_XRE"/>
    <property type="match status" value="1"/>
</dbReference>